<sequence>MKKNRFNDGSLYQNDCFKPRLEPSVLWRSPWRNKMDSGLNKQRLPFHETEARTGLLQVHGKSSWWHLFL</sequence>
<keyword evidence="2" id="KW-1185">Reference proteome</keyword>
<proteinExistence type="predicted"/>
<evidence type="ECO:0000313" key="2">
    <source>
        <dbReference type="Proteomes" id="UP000190648"/>
    </source>
</evidence>
<dbReference type="AlphaFoldDB" id="A0A1V4JTY7"/>
<gene>
    <name evidence="1" type="ORF">AV530_011836</name>
</gene>
<comment type="caution">
    <text evidence="1">The sequence shown here is derived from an EMBL/GenBank/DDBJ whole genome shotgun (WGS) entry which is preliminary data.</text>
</comment>
<dbReference type="Proteomes" id="UP000190648">
    <property type="component" value="Unassembled WGS sequence"/>
</dbReference>
<name>A0A1V4JTY7_PATFA</name>
<protein>
    <submittedName>
        <fullName evidence="1">Uncharacterized protein</fullName>
    </submittedName>
</protein>
<dbReference type="EMBL" id="LSYS01006159">
    <property type="protein sequence ID" value="OPJ75633.1"/>
    <property type="molecule type" value="Genomic_DNA"/>
</dbReference>
<reference evidence="1 2" key="1">
    <citation type="submission" date="2016-02" db="EMBL/GenBank/DDBJ databases">
        <title>Band-tailed pigeon sequencing and assembly.</title>
        <authorList>
            <person name="Soares A.E."/>
            <person name="Novak B.J."/>
            <person name="Rice E.S."/>
            <person name="O'Connell B."/>
            <person name="Chang D."/>
            <person name="Weber S."/>
            <person name="Shapiro B."/>
        </authorList>
    </citation>
    <scope>NUCLEOTIDE SEQUENCE [LARGE SCALE GENOMIC DNA]</scope>
    <source>
        <strain evidence="1">BTP2013</strain>
        <tissue evidence="1">Blood</tissue>
    </source>
</reference>
<accession>A0A1V4JTY7</accession>
<organism evidence="1 2">
    <name type="scientific">Patagioenas fasciata monilis</name>
    <dbReference type="NCBI Taxonomy" id="372326"/>
    <lineage>
        <taxon>Eukaryota</taxon>
        <taxon>Metazoa</taxon>
        <taxon>Chordata</taxon>
        <taxon>Craniata</taxon>
        <taxon>Vertebrata</taxon>
        <taxon>Euteleostomi</taxon>
        <taxon>Archelosauria</taxon>
        <taxon>Archosauria</taxon>
        <taxon>Dinosauria</taxon>
        <taxon>Saurischia</taxon>
        <taxon>Theropoda</taxon>
        <taxon>Coelurosauria</taxon>
        <taxon>Aves</taxon>
        <taxon>Neognathae</taxon>
        <taxon>Neoaves</taxon>
        <taxon>Columbimorphae</taxon>
        <taxon>Columbiformes</taxon>
        <taxon>Columbidae</taxon>
        <taxon>Patagioenas</taxon>
    </lineage>
</organism>
<evidence type="ECO:0000313" key="1">
    <source>
        <dbReference type="EMBL" id="OPJ75633.1"/>
    </source>
</evidence>